<comment type="caution">
    <text evidence="4">The sequence shown here is derived from an EMBL/GenBank/DDBJ whole genome shotgun (WGS) entry which is preliminary data.</text>
</comment>
<protein>
    <recommendedName>
        <fullName evidence="6">Protein FAR1-RELATED SEQUENCE</fullName>
    </recommendedName>
</protein>
<proteinExistence type="predicted"/>
<gene>
    <name evidence="4" type="ORF">V6N12_033915</name>
</gene>
<evidence type="ECO:0000313" key="5">
    <source>
        <dbReference type="Proteomes" id="UP001472677"/>
    </source>
</evidence>
<accession>A0ABR2AMZ0</accession>
<dbReference type="EMBL" id="JBBPBM010000468">
    <property type="protein sequence ID" value="KAK8495044.1"/>
    <property type="molecule type" value="Genomic_DNA"/>
</dbReference>
<feature type="compositionally biased region" description="Acidic residues" evidence="1">
    <location>
        <begin position="10"/>
        <end position="21"/>
    </location>
</feature>
<name>A0ABR2AMZ0_9ROSI</name>
<dbReference type="InterPro" id="IPR058778">
    <property type="entry name" value="HTH_FAR1-11-like"/>
</dbReference>
<feature type="domain" description="FAR1-related sequence 11-like HTH-like" evidence="3">
    <location>
        <begin position="141"/>
        <end position="177"/>
    </location>
</feature>
<evidence type="ECO:0000259" key="3">
    <source>
        <dbReference type="Pfam" id="PF26175"/>
    </source>
</evidence>
<evidence type="ECO:0000256" key="1">
    <source>
        <dbReference type="SAM" id="MobiDB-lite"/>
    </source>
</evidence>
<feature type="domain" description="FAR1" evidence="2">
    <location>
        <begin position="37"/>
        <end position="127"/>
    </location>
</feature>
<feature type="region of interest" description="Disordered" evidence="1">
    <location>
        <begin position="244"/>
        <end position="280"/>
    </location>
</feature>
<dbReference type="Proteomes" id="UP001472677">
    <property type="component" value="Unassembled WGS sequence"/>
</dbReference>
<evidence type="ECO:0000259" key="2">
    <source>
        <dbReference type="Pfam" id="PF03101"/>
    </source>
</evidence>
<evidence type="ECO:0008006" key="6">
    <source>
        <dbReference type="Google" id="ProtNLM"/>
    </source>
</evidence>
<keyword evidence="5" id="KW-1185">Reference proteome</keyword>
<feature type="compositionally biased region" description="Basic residues" evidence="1">
    <location>
        <begin position="259"/>
        <end position="271"/>
    </location>
</feature>
<feature type="region of interest" description="Disordered" evidence="1">
    <location>
        <begin position="1"/>
        <end position="21"/>
    </location>
</feature>
<sequence length="323" mass="37534">MLDFDLNEPLMEEENDEQDDEPFIGQTFESEDEAFVFYNNYAKQHGFVVRKDRSDTRNGRTIRRDILCHRAGKQRLKVADHFKPQRNKKSSKCDCKAHMRITLKRSFDIFPEEWHVTKFINLHNHGMISPEAMRFLPTNRTITSEDEKQILMYKEAGLQVRQIIKVMELQKNVKHALLRNDYKNWCASIYQSYKMTVPEDFEHNWTLMVAKFKLQDNRHIKASSIGKEVIDEDTLPEDEYIPLSNTLGGGDEVLPPLQSKKKGRPRKKRDKGGKELGKKLTKSCSICKQSGHTKPTCPSNENIVAVNNMDAGTSFISQKRKKK</sequence>
<dbReference type="PANTHER" id="PTHR46328">
    <property type="entry name" value="FAR-RED IMPAIRED RESPONSIVE (FAR1) FAMILY PROTEIN-RELATED"/>
    <property type="match status" value="1"/>
</dbReference>
<evidence type="ECO:0000313" key="4">
    <source>
        <dbReference type="EMBL" id="KAK8495044.1"/>
    </source>
</evidence>
<dbReference type="InterPro" id="IPR004330">
    <property type="entry name" value="FAR1_DNA_bnd_dom"/>
</dbReference>
<dbReference type="Pfam" id="PF26175">
    <property type="entry name" value="HTH_FAR1"/>
    <property type="match status" value="1"/>
</dbReference>
<organism evidence="4 5">
    <name type="scientific">Hibiscus sabdariffa</name>
    <name type="common">roselle</name>
    <dbReference type="NCBI Taxonomy" id="183260"/>
    <lineage>
        <taxon>Eukaryota</taxon>
        <taxon>Viridiplantae</taxon>
        <taxon>Streptophyta</taxon>
        <taxon>Embryophyta</taxon>
        <taxon>Tracheophyta</taxon>
        <taxon>Spermatophyta</taxon>
        <taxon>Magnoliopsida</taxon>
        <taxon>eudicotyledons</taxon>
        <taxon>Gunneridae</taxon>
        <taxon>Pentapetalae</taxon>
        <taxon>rosids</taxon>
        <taxon>malvids</taxon>
        <taxon>Malvales</taxon>
        <taxon>Malvaceae</taxon>
        <taxon>Malvoideae</taxon>
        <taxon>Hibiscus</taxon>
    </lineage>
</organism>
<reference evidence="4 5" key="1">
    <citation type="journal article" date="2024" name="G3 (Bethesda)">
        <title>Genome assembly of Hibiscus sabdariffa L. provides insights into metabolisms of medicinal natural products.</title>
        <authorList>
            <person name="Kim T."/>
        </authorList>
    </citation>
    <scope>NUCLEOTIDE SEQUENCE [LARGE SCALE GENOMIC DNA]</scope>
    <source>
        <strain evidence="4">TK-2024</strain>
        <tissue evidence="4">Old leaves</tissue>
    </source>
</reference>
<dbReference type="Pfam" id="PF03101">
    <property type="entry name" value="FAR1"/>
    <property type="match status" value="1"/>
</dbReference>